<dbReference type="InterPro" id="IPR014710">
    <property type="entry name" value="RmlC-like_jellyroll"/>
</dbReference>
<protein>
    <submittedName>
        <fullName evidence="1">Uncharacterized protein</fullName>
    </submittedName>
</protein>
<accession>A0A9K3CT69</accession>
<dbReference type="AlphaFoldDB" id="A0A9K3CT69"/>
<reference evidence="1 2" key="1">
    <citation type="journal article" date="2018" name="PLoS ONE">
        <title>The draft genome of Kipferlia bialata reveals reductive genome evolution in fornicate parasites.</title>
        <authorList>
            <person name="Tanifuji G."/>
            <person name="Takabayashi S."/>
            <person name="Kume K."/>
            <person name="Takagi M."/>
            <person name="Nakayama T."/>
            <person name="Kamikawa R."/>
            <person name="Inagaki Y."/>
            <person name="Hashimoto T."/>
        </authorList>
    </citation>
    <scope>NUCLEOTIDE SEQUENCE [LARGE SCALE GENOMIC DNA]</scope>
    <source>
        <strain evidence="1">NY0173</strain>
    </source>
</reference>
<sequence length="85" mass="9167">MSGPPALSPLIHTLTHVIRVCDQRVMPWKNGKGSTAEILVSPPGTSLAKMDFTYRLSSAPVTEDGSFSHFPGFQRILLPIEGAGF</sequence>
<keyword evidence="2" id="KW-1185">Reference proteome</keyword>
<dbReference type="SUPFAM" id="SSF51182">
    <property type="entry name" value="RmlC-like cupins"/>
    <property type="match status" value="1"/>
</dbReference>
<dbReference type="EMBL" id="BDIP01000538">
    <property type="protein sequence ID" value="GIQ81938.1"/>
    <property type="molecule type" value="Genomic_DNA"/>
</dbReference>
<dbReference type="InterPro" id="IPR010282">
    <property type="entry name" value="Uncharacterised_HutD/Ves"/>
</dbReference>
<dbReference type="OrthoDB" id="5588846at2759"/>
<proteinExistence type="predicted"/>
<evidence type="ECO:0000313" key="2">
    <source>
        <dbReference type="Proteomes" id="UP000265618"/>
    </source>
</evidence>
<feature type="non-terminal residue" evidence="1">
    <location>
        <position position="85"/>
    </location>
</feature>
<dbReference type="Proteomes" id="UP000265618">
    <property type="component" value="Unassembled WGS sequence"/>
</dbReference>
<dbReference type="InterPro" id="IPR011051">
    <property type="entry name" value="RmlC_Cupin_sf"/>
</dbReference>
<dbReference type="Pfam" id="PF05962">
    <property type="entry name" value="HutD"/>
    <property type="match status" value="1"/>
</dbReference>
<gene>
    <name evidence="1" type="ORF">KIPB_002983</name>
</gene>
<evidence type="ECO:0000313" key="1">
    <source>
        <dbReference type="EMBL" id="GIQ81938.1"/>
    </source>
</evidence>
<name>A0A9K3CT69_9EUKA</name>
<comment type="caution">
    <text evidence="1">The sequence shown here is derived from an EMBL/GenBank/DDBJ whole genome shotgun (WGS) entry which is preliminary data.</text>
</comment>
<dbReference type="PANTHER" id="PTHR37943">
    <property type="entry name" value="PROTEIN VES"/>
    <property type="match status" value="1"/>
</dbReference>
<dbReference type="Gene3D" id="2.60.120.10">
    <property type="entry name" value="Jelly Rolls"/>
    <property type="match status" value="1"/>
</dbReference>
<dbReference type="PANTHER" id="PTHR37943:SF1">
    <property type="entry name" value="PROTEIN VES"/>
    <property type="match status" value="1"/>
</dbReference>
<organism evidence="1 2">
    <name type="scientific">Kipferlia bialata</name>
    <dbReference type="NCBI Taxonomy" id="797122"/>
    <lineage>
        <taxon>Eukaryota</taxon>
        <taxon>Metamonada</taxon>
        <taxon>Carpediemonas-like organisms</taxon>
        <taxon>Kipferlia</taxon>
    </lineage>
</organism>